<evidence type="ECO:0000313" key="4">
    <source>
        <dbReference type="EMBL" id="EEC44298.1"/>
    </source>
</evidence>
<dbReference type="Proteomes" id="UP000000759">
    <property type="component" value="Chromosome 22"/>
</dbReference>
<dbReference type="GO" id="GO:0016279">
    <property type="term" value="F:protein-lysine N-methyltransferase activity"/>
    <property type="evidence" value="ECO:0007669"/>
    <property type="project" value="TreeGrafter"/>
</dbReference>
<dbReference type="GO" id="GO:0003723">
    <property type="term" value="F:RNA binding"/>
    <property type="evidence" value="ECO:0007669"/>
    <property type="project" value="UniProtKB-UniRule"/>
</dbReference>
<name>B7GAR3_PHATC</name>
<dbReference type="PROSITE" id="PS50102">
    <property type="entry name" value="RRM"/>
    <property type="match status" value="1"/>
</dbReference>
<dbReference type="InterPro" id="IPR035979">
    <property type="entry name" value="RBD_domain_sf"/>
</dbReference>
<dbReference type="InParanoid" id="B7GAR3"/>
<dbReference type="CDD" id="cd10527">
    <property type="entry name" value="SET_LSMT"/>
    <property type="match status" value="1"/>
</dbReference>
<dbReference type="Gene3D" id="3.30.70.330">
    <property type="match status" value="1"/>
</dbReference>
<keyword evidence="1" id="KW-0694">RNA-binding</keyword>
<dbReference type="HOGENOM" id="CLU_287221_0_0_1"/>
<dbReference type="SUPFAM" id="SSF82199">
    <property type="entry name" value="SET domain"/>
    <property type="match status" value="2"/>
</dbReference>
<dbReference type="Pfam" id="PF00076">
    <property type="entry name" value="RRM_1"/>
    <property type="match status" value="1"/>
</dbReference>
<sequence length="1068" mass="115708">MSGRRGATANGEGSRWETSYESIMGSAIGTANADTTNATAIPGNTDETAAAEAATKALSSRLVTFRQWLTDEARVDVHPALCIVNGEATDGTRNAPVLVFEKHPTVTARHKGRVGTVDQDGDRLLWDRTMGCQVRAAREIKPEEVLMTMPRSAMISPDLVAASDAGKAVLACVSHTTGAEGFWDVFENTTLCEATFSPKVAGNTGPQLLVKILQERKKVEALFNHRKNSPATATIGAAYSLAASKGVSTRAPVLAFLIHQRFSNTSRPAVSSDVHELQMALESSDGNALRPATSVRVPSGAPKTFAPYARTLPSSVSIPLCWKRNELALLAGCIPGVSLLQEVATSTLQLAAEFAALLEAGILERFPETFPPGLLTWERWIWAAACSSSRVLPATSYLNEGDTSASTFVPTTGQELQSPPDIWNELGVMIPLLDMLNHETEAHQVTWKPCVPESNVKVEDSPGPASHPPEAIVHKRVRKGSEVYCCYGLLSNQDLILRYGFAQMNNPSDEIKIGWTLSDAVGRVKTPTDYTPLLSVDDQVYESSDSDAINTWWTQERLNLLEKEAFRGSKDSFAALQAGKKLSFVAYGDGTYHPILLTMAVVATMPPRDVREHLQEEDEKISLSIRHQRILRNYLAFTFTRKLEKLLNVLANGLHAHFNNVKLWTKATDGGLRYKSPEDTNGDYVGWQTFFDSHAYGSSMEVEKKYYAMGSDSCVLTLYDGQLRALQISIEGAVDEEKFQESVLKQICDLGFALGKDDVSDSTKEEETNGKTSKRSRKNRKRGSVNSVTSQKQPAVKLHIGNLAYSTTPSDLYDHFSTRYGKDNILECHIPIERDTGRSRGFGFVTLPESIANEALQSREQHEIDGRLVKVAKSSSAGSNNSGKSITPANAHLSTDRCAKFFPVLIDHQPQLEAVVVVLLQTMATSQVSTEGPIAIATTATIENLRRTATTEAILTVMDEDGPTMNFEIVPTIGLMTTIAISTVIEVVVDGIGQYPLAVVAPDDAEHTRKDDPIVVTKNPIGRADASELGVAREAATATVVGAVIAAAEKKASADVAEAGAGHSVPAQ</sequence>
<dbReference type="STRING" id="556484.B7GAR3"/>
<dbReference type="OrthoDB" id="42889at2759"/>
<dbReference type="InterPro" id="IPR012677">
    <property type="entry name" value="Nucleotide-bd_a/b_plait_sf"/>
</dbReference>
<dbReference type="SUPFAM" id="SSF54928">
    <property type="entry name" value="RNA-binding domain, RBD"/>
    <property type="match status" value="1"/>
</dbReference>
<dbReference type="Gene3D" id="3.90.1410.10">
    <property type="entry name" value="set domain protein methyltransferase, domain 1"/>
    <property type="match status" value="1"/>
</dbReference>
<accession>B7GAR3</accession>
<dbReference type="PANTHER" id="PTHR13271:SF151">
    <property type="entry name" value="SET DOMAIN-CONTAINING PROTEIN 4"/>
    <property type="match status" value="1"/>
</dbReference>
<dbReference type="PANTHER" id="PTHR13271">
    <property type="entry name" value="UNCHARACTERIZED PUTATIVE METHYLTRANSFERASE"/>
    <property type="match status" value="1"/>
</dbReference>
<feature type="domain" description="RRM" evidence="3">
    <location>
        <begin position="796"/>
        <end position="876"/>
    </location>
</feature>
<evidence type="ECO:0000256" key="2">
    <source>
        <dbReference type="SAM" id="MobiDB-lite"/>
    </source>
</evidence>
<evidence type="ECO:0000259" key="3">
    <source>
        <dbReference type="PROSITE" id="PS50102"/>
    </source>
</evidence>
<dbReference type="AlphaFoldDB" id="B7GAR3"/>
<dbReference type="SMART" id="SM00360">
    <property type="entry name" value="RRM"/>
    <property type="match status" value="1"/>
</dbReference>
<keyword evidence="5" id="KW-1185">Reference proteome</keyword>
<feature type="region of interest" description="Disordered" evidence="2">
    <location>
        <begin position="759"/>
        <end position="792"/>
    </location>
</feature>
<dbReference type="InterPro" id="IPR050600">
    <property type="entry name" value="SETD3_SETD6_MTase"/>
</dbReference>
<proteinExistence type="predicted"/>
<protein>
    <recommendedName>
        <fullName evidence="3">RRM domain-containing protein</fullName>
    </recommendedName>
</protein>
<gene>
    <name evidence="4" type="ORF">PHATRDRAFT_49481</name>
</gene>
<dbReference type="GeneID" id="7195947"/>
<dbReference type="RefSeq" id="XP_002184120.1">
    <property type="nucleotide sequence ID" value="XM_002184084.1"/>
</dbReference>
<evidence type="ECO:0000313" key="5">
    <source>
        <dbReference type="Proteomes" id="UP000000759"/>
    </source>
</evidence>
<dbReference type="PaxDb" id="2850-Phatr49481"/>
<feature type="compositionally biased region" description="Basic and acidic residues" evidence="2">
    <location>
        <begin position="759"/>
        <end position="769"/>
    </location>
</feature>
<reference evidence="4 5" key="1">
    <citation type="journal article" date="2008" name="Nature">
        <title>The Phaeodactylum genome reveals the evolutionary history of diatom genomes.</title>
        <authorList>
            <person name="Bowler C."/>
            <person name="Allen A.E."/>
            <person name="Badger J.H."/>
            <person name="Grimwood J."/>
            <person name="Jabbari K."/>
            <person name="Kuo A."/>
            <person name="Maheswari U."/>
            <person name="Martens C."/>
            <person name="Maumus F."/>
            <person name="Otillar R.P."/>
            <person name="Rayko E."/>
            <person name="Salamov A."/>
            <person name="Vandepoele K."/>
            <person name="Beszteri B."/>
            <person name="Gruber A."/>
            <person name="Heijde M."/>
            <person name="Katinka M."/>
            <person name="Mock T."/>
            <person name="Valentin K."/>
            <person name="Verret F."/>
            <person name="Berges J.A."/>
            <person name="Brownlee C."/>
            <person name="Cadoret J.P."/>
            <person name="Chiovitti A."/>
            <person name="Choi C.J."/>
            <person name="Coesel S."/>
            <person name="De Martino A."/>
            <person name="Detter J.C."/>
            <person name="Durkin C."/>
            <person name="Falciatore A."/>
            <person name="Fournet J."/>
            <person name="Haruta M."/>
            <person name="Huysman M.J."/>
            <person name="Jenkins B.D."/>
            <person name="Jiroutova K."/>
            <person name="Jorgensen R.E."/>
            <person name="Joubert Y."/>
            <person name="Kaplan A."/>
            <person name="Kroger N."/>
            <person name="Kroth P.G."/>
            <person name="La Roche J."/>
            <person name="Lindquist E."/>
            <person name="Lommer M."/>
            <person name="Martin-Jezequel V."/>
            <person name="Lopez P.J."/>
            <person name="Lucas S."/>
            <person name="Mangogna M."/>
            <person name="McGinnis K."/>
            <person name="Medlin L.K."/>
            <person name="Montsant A."/>
            <person name="Oudot-Le Secq M.P."/>
            <person name="Napoli C."/>
            <person name="Obornik M."/>
            <person name="Parker M.S."/>
            <person name="Petit J.L."/>
            <person name="Porcel B.M."/>
            <person name="Poulsen N."/>
            <person name="Robison M."/>
            <person name="Rychlewski L."/>
            <person name="Rynearson T.A."/>
            <person name="Schmutz J."/>
            <person name="Shapiro H."/>
            <person name="Siaut M."/>
            <person name="Stanley M."/>
            <person name="Sussman M.R."/>
            <person name="Taylor A.R."/>
            <person name="Vardi A."/>
            <person name="von Dassow P."/>
            <person name="Vyverman W."/>
            <person name="Willis A."/>
            <person name="Wyrwicz L.S."/>
            <person name="Rokhsar D.S."/>
            <person name="Weissenbach J."/>
            <person name="Armbrust E.V."/>
            <person name="Green B.R."/>
            <person name="Van de Peer Y."/>
            <person name="Grigoriev I.V."/>
        </authorList>
    </citation>
    <scope>NUCLEOTIDE SEQUENCE [LARGE SCALE GENOMIC DNA]</scope>
    <source>
        <strain evidence="4 5">CCAP 1055/1</strain>
    </source>
</reference>
<dbReference type="KEGG" id="pti:PHATRDRAFT_49481"/>
<organism evidence="4 5">
    <name type="scientific">Phaeodactylum tricornutum (strain CCAP 1055/1)</name>
    <dbReference type="NCBI Taxonomy" id="556484"/>
    <lineage>
        <taxon>Eukaryota</taxon>
        <taxon>Sar</taxon>
        <taxon>Stramenopiles</taxon>
        <taxon>Ochrophyta</taxon>
        <taxon>Bacillariophyta</taxon>
        <taxon>Bacillariophyceae</taxon>
        <taxon>Bacillariophycidae</taxon>
        <taxon>Naviculales</taxon>
        <taxon>Phaeodactylaceae</taxon>
        <taxon>Phaeodactylum</taxon>
    </lineage>
</organism>
<evidence type="ECO:0000256" key="1">
    <source>
        <dbReference type="PROSITE-ProRule" id="PRU00176"/>
    </source>
</evidence>
<dbReference type="InterPro" id="IPR046341">
    <property type="entry name" value="SET_dom_sf"/>
</dbReference>
<dbReference type="InterPro" id="IPR000504">
    <property type="entry name" value="RRM_dom"/>
</dbReference>
<dbReference type="eggNOG" id="KOG0118">
    <property type="taxonomic scope" value="Eukaryota"/>
</dbReference>
<feature type="compositionally biased region" description="Basic residues" evidence="2">
    <location>
        <begin position="772"/>
        <end position="783"/>
    </location>
</feature>
<reference evidence="5" key="2">
    <citation type="submission" date="2008-08" db="EMBL/GenBank/DDBJ databases">
        <authorList>
            <consortium name="Diatom Consortium"/>
            <person name="Grigoriev I."/>
            <person name="Grimwood J."/>
            <person name="Kuo A."/>
            <person name="Otillar R.P."/>
            <person name="Salamov A."/>
            <person name="Detter J.C."/>
            <person name="Lindquist E."/>
            <person name="Shapiro H."/>
            <person name="Lucas S."/>
            <person name="Glavina del Rio T."/>
            <person name="Pitluck S."/>
            <person name="Rokhsar D."/>
            <person name="Bowler C."/>
        </authorList>
    </citation>
    <scope>GENOME REANNOTATION</scope>
    <source>
        <strain evidence="5">CCAP 1055/1</strain>
    </source>
</reference>
<dbReference type="EMBL" id="CM000624">
    <property type="protein sequence ID" value="EEC44298.1"/>
    <property type="molecule type" value="Genomic_DNA"/>
</dbReference>